<proteinExistence type="predicted"/>
<dbReference type="PANTHER" id="PTHR10237:SF14">
    <property type="entry name" value="MYND-TYPE DOMAIN-CONTAINING PROTEIN"/>
    <property type="match status" value="1"/>
</dbReference>
<evidence type="ECO:0000256" key="1">
    <source>
        <dbReference type="ARBA" id="ARBA00022723"/>
    </source>
</evidence>
<keyword evidence="1" id="KW-0479">Metal-binding</keyword>
<evidence type="ECO:0000256" key="2">
    <source>
        <dbReference type="ARBA" id="ARBA00022771"/>
    </source>
</evidence>
<dbReference type="EMBL" id="BLLK01000045">
    <property type="protein sequence ID" value="GFH52340.1"/>
    <property type="molecule type" value="Genomic_DNA"/>
</dbReference>
<dbReference type="Gene3D" id="6.10.140.2220">
    <property type="match status" value="2"/>
</dbReference>
<feature type="domain" description="MYND-type" evidence="5">
    <location>
        <begin position="13"/>
        <end position="54"/>
    </location>
</feature>
<evidence type="ECO:0000256" key="3">
    <source>
        <dbReference type="ARBA" id="ARBA00022833"/>
    </source>
</evidence>
<comment type="caution">
    <text evidence="6">The sequence shown here is derived from an EMBL/GenBank/DDBJ whole genome shotgun (WGS) entry which is preliminary data.</text>
</comment>
<feature type="domain" description="MYND-type" evidence="5">
    <location>
        <begin position="91"/>
        <end position="133"/>
    </location>
</feature>
<name>A0AAD3H6M0_9STRA</name>
<dbReference type="Proteomes" id="UP001054902">
    <property type="component" value="Unassembled WGS sequence"/>
</dbReference>
<dbReference type="GO" id="GO:0000981">
    <property type="term" value="F:DNA-binding transcription factor activity, RNA polymerase II-specific"/>
    <property type="evidence" value="ECO:0007669"/>
    <property type="project" value="TreeGrafter"/>
</dbReference>
<dbReference type="GO" id="GO:0008270">
    <property type="term" value="F:zinc ion binding"/>
    <property type="evidence" value="ECO:0007669"/>
    <property type="project" value="UniProtKB-KW"/>
</dbReference>
<accession>A0AAD3H6M0</accession>
<dbReference type="InterPro" id="IPR024119">
    <property type="entry name" value="TF_DEAF-1"/>
</dbReference>
<dbReference type="PROSITE" id="PS50865">
    <property type="entry name" value="ZF_MYND_2"/>
    <property type="match status" value="2"/>
</dbReference>
<keyword evidence="3" id="KW-0862">Zinc</keyword>
<gene>
    <name evidence="6" type="ORF">CTEN210_08816</name>
</gene>
<dbReference type="GO" id="GO:0005634">
    <property type="term" value="C:nucleus"/>
    <property type="evidence" value="ECO:0007669"/>
    <property type="project" value="TreeGrafter"/>
</dbReference>
<evidence type="ECO:0000313" key="7">
    <source>
        <dbReference type="Proteomes" id="UP001054902"/>
    </source>
</evidence>
<organism evidence="6 7">
    <name type="scientific">Chaetoceros tenuissimus</name>
    <dbReference type="NCBI Taxonomy" id="426638"/>
    <lineage>
        <taxon>Eukaryota</taxon>
        <taxon>Sar</taxon>
        <taxon>Stramenopiles</taxon>
        <taxon>Ochrophyta</taxon>
        <taxon>Bacillariophyta</taxon>
        <taxon>Coscinodiscophyceae</taxon>
        <taxon>Chaetocerotophycidae</taxon>
        <taxon>Chaetocerotales</taxon>
        <taxon>Chaetocerotaceae</taxon>
        <taxon>Chaetoceros</taxon>
    </lineage>
</organism>
<dbReference type="Pfam" id="PF01753">
    <property type="entry name" value="zf-MYND"/>
    <property type="match status" value="2"/>
</dbReference>
<dbReference type="SUPFAM" id="SSF144232">
    <property type="entry name" value="HIT/MYND zinc finger-like"/>
    <property type="match status" value="2"/>
</dbReference>
<keyword evidence="7" id="KW-1185">Reference proteome</keyword>
<evidence type="ECO:0000313" key="6">
    <source>
        <dbReference type="EMBL" id="GFH52340.1"/>
    </source>
</evidence>
<evidence type="ECO:0000259" key="5">
    <source>
        <dbReference type="PROSITE" id="PS50865"/>
    </source>
</evidence>
<evidence type="ECO:0000256" key="4">
    <source>
        <dbReference type="PROSITE-ProRule" id="PRU00134"/>
    </source>
</evidence>
<dbReference type="PANTHER" id="PTHR10237">
    <property type="entry name" value="DEFORMED EPIDERMAL AUTOREGULATORY FACTOR 1 HOMOLOG SUPPRESSIN"/>
    <property type="match status" value="1"/>
</dbReference>
<reference evidence="6 7" key="1">
    <citation type="journal article" date="2021" name="Sci. Rep.">
        <title>The genome of the diatom Chaetoceros tenuissimus carries an ancient integrated fragment of an extant virus.</title>
        <authorList>
            <person name="Hongo Y."/>
            <person name="Kimura K."/>
            <person name="Takaki Y."/>
            <person name="Yoshida Y."/>
            <person name="Baba S."/>
            <person name="Kobayashi G."/>
            <person name="Nagasaki K."/>
            <person name="Hano T."/>
            <person name="Tomaru Y."/>
        </authorList>
    </citation>
    <scope>NUCLEOTIDE SEQUENCE [LARGE SCALE GENOMIC DNA]</scope>
    <source>
        <strain evidence="6 7">NIES-3715</strain>
    </source>
</reference>
<dbReference type="InterPro" id="IPR002893">
    <property type="entry name" value="Znf_MYND"/>
</dbReference>
<protein>
    <recommendedName>
        <fullName evidence="5">MYND-type domain-containing protein</fullName>
    </recommendedName>
</protein>
<dbReference type="PROSITE" id="PS01360">
    <property type="entry name" value="ZF_MYND_1"/>
    <property type="match status" value="1"/>
</dbReference>
<sequence length="467" mass="53745">MSSEPTVNPTNICAACQKEGATKRCRGCLDVDIETFYCSRECQVKHWKTHKTVCRNNSTTGNSTADNSSDKRYLQNKMKELRGYDESVVFCENCGRNCADVGCKLKVCSKCEFSHYCSRECQVASWPRHKETCKQIIAYEEVVSILLSPAEARIRNLLELQWKRKALFLLHFIVNSALTKKEREQQPPTKVVSIVLEFNYNAKTFVLAEEPKAIPISGLDEEKILAIYHQEASDRKCVQIAYVTCTDFGEKLGFYQPTHFAPGENYDRHSMLFLQTSCLRIHLKSDLFQNWTVIRERNLQNQIEYMKQSPSYSMFLRNALQLFSEKPLHLTHGIKIFLKLGKVPGKIAEMLEYKVKLLTEIRDQNNNIAAIVPKHEREFLAKNEFDVHNDPRLLEARKRDPNSIMIAISFQNVDVFSPYWLDSVILPLDSSGKVSVKKCKKDANKCFKQLQGVVKQMPSHLLEKVNI</sequence>
<keyword evidence="2 4" id="KW-0863">Zinc-finger</keyword>
<dbReference type="AlphaFoldDB" id="A0AAD3H6M0"/>